<keyword evidence="1" id="KW-0812">Transmembrane</keyword>
<feature type="transmembrane region" description="Helical" evidence="1">
    <location>
        <begin position="182"/>
        <end position="202"/>
    </location>
</feature>
<feature type="transmembrane region" description="Helical" evidence="1">
    <location>
        <begin position="62"/>
        <end position="85"/>
    </location>
</feature>
<reference evidence="2" key="1">
    <citation type="submission" date="2021-10" db="EMBL/GenBank/DDBJ databases">
        <title>Anaerobic single-cell dispensing facilitates the cultivation of human gut bacteria.</title>
        <authorList>
            <person name="Afrizal A."/>
        </authorList>
    </citation>
    <scope>NUCLEOTIDE SEQUENCE</scope>
    <source>
        <strain evidence="2">CLA-AA-H250</strain>
    </source>
</reference>
<evidence type="ECO:0008006" key="4">
    <source>
        <dbReference type="Google" id="ProtNLM"/>
    </source>
</evidence>
<organism evidence="2 3">
    <name type="scientific">Hominenteromicrobium mulieris</name>
    <dbReference type="NCBI Taxonomy" id="2885357"/>
    <lineage>
        <taxon>Bacteria</taxon>
        <taxon>Bacillati</taxon>
        <taxon>Bacillota</taxon>
        <taxon>Clostridia</taxon>
        <taxon>Eubacteriales</taxon>
        <taxon>Oscillospiraceae</taxon>
        <taxon>Hominenteromicrobium</taxon>
    </lineage>
</organism>
<evidence type="ECO:0000313" key="3">
    <source>
        <dbReference type="Proteomes" id="UP001199424"/>
    </source>
</evidence>
<sequence length="528" mass="57844">MLRSLWKLQWKQFAARMKKGNGKKTSGGWLVFLMLFFVVCMEILMFVVFAELVPLCEMGLTWLYFAMAGTMALAFSMLGSVFMTQAQLYDAKDNERLLSMPIPPKYILLTRIAMLFTTTAGYTLAVLLPAFGIYAFSYGASATMIIGWLFTFVALSLISQSVCCALGWVLHKLLSRLRNKAVVSLLYMVIFMAVYWYFYANVNSFLSGLVMQGTQIAGAMKYVWPLYAIGMACGGSLLHTLLVTLLSAAIALFTLWRLSASFISSVSTSGAKAGAKHKSGKASAKQRTPVLSVTHKEQRKFFTSPAYLMNFGFGLVVIPVLPIAAAIFRGKLMQMISLMGFRPEWIALGIFGVMAFCIATSCATAPSISLEGKNLWVLRTMPISGKTVLLGKLLMVCRLQMPLVAVSVLALCLIAGCGIGLTVLTVCVCVLFCWFVGTLGLVMNLLAPRFDWQSENQPCKQSLSVCVTMFGAYFFAAVIVGVFFAVSALHIPGIAAYAVTTAFLLLASVLMHLLLVRWGAKKFERLEA</sequence>
<feature type="transmembrane region" description="Helical" evidence="1">
    <location>
        <begin position="222"/>
        <end position="255"/>
    </location>
</feature>
<evidence type="ECO:0000256" key="1">
    <source>
        <dbReference type="SAM" id="Phobius"/>
    </source>
</evidence>
<keyword evidence="3" id="KW-1185">Reference proteome</keyword>
<comment type="caution">
    <text evidence="2">The sequence shown here is derived from an EMBL/GenBank/DDBJ whole genome shotgun (WGS) entry which is preliminary data.</text>
</comment>
<dbReference type="RefSeq" id="WP_308448170.1">
    <property type="nucleotide sequence ID" value="NZ_JAJEQC010000001.1"/>
</dbReference>
<name>A0AAE3AEZ3_9FIRM</name>
<feature type="transmembrane region" description="Helical" evidence="1">
    <location>
        <begin position="463"/>
        <end position="488"/>
    </location>
</feature>
<feature type="transmembrane region" description="Helical" evidence="1">
    <location>
        <begin position="145"/>
        <end position="170"/>
    </location>
</feature>
<protein>
    <recommendedName>
        <fullName evidence="4">ABC-2 type transport system permease protein</fullName>
    </recommendedName>
</protein>
<feature type="transmembrane region" description="Helical" evidence="1">
    <location>
        <begin position="27"/>
        <end position="50"/>
    </location>
</feature>
<feature type="transmembrane region" description="Helical" evidence="1">
    <location>
        <begin position="106"/>
        <end position="133"/>
    </location>
</feature>
<keyword evidence="1" id="KW-1133">Transmembrane helix</keyword>
<feature type="transmembrane region" description="Helical" evidence="1">
    <location>
        <begin position="422"/>
        <end position="442"/>
    </location>
</feature>
<evidence type="ECO:0000313" key="2">
    <source>
        <dbReference type="EMBL" id="MCC2135524.1"/>
    </source>
</evidence>
<gene>
    <name evidence="2" type="ORF">LKD31_00625</name>
</gene>
<proteinExistence type="predicted"/>
<feature type="transmembrane region" description="Helical" evidence="1">
    <location>
        <begin position="345"/>
        <end position="368"/>
    </location>
</feature>
<dbReference type="Proteomes" id="UP001199424">
    <property type="component" value="Unassembled WGS sequence"/>
</dbReference>
<keyword evidence="1" id="KW-0472">Membrane</keyword>
<dbReference type="EMBL" id="JAJEQC010000001">
    <property type="protein sequence ID" value="MCC2135524.1"/>
    <property type="molecule type" value="Genomic_DNA"/>
</dbReference>
<feature type="transmembrane region" description="Helical" evidence="1">
    <location>
        <begin position="389"/>
        <end position="416"/>
    </location>
</feature>
<feature type="transmembrane region" description="Helical" evidence="1">
    <location>
        <begin position="306"/>
        <end position="325"/>
    </location>
</feature>
<dbReference type="AlphaFoldDB" id="A0AAE3AEZ3"/>
<feature type="transmembrane region" description="Helical" evidence="1">
    <location>
        <begin position="494"/>
        <end position="516"/>
    </location>
</feature>
<accession>A0AAE3AEZ3</accession>